<dbReference type="Proteomes" id="UP001066276">
    <property type="component" value="Chromosome 7"/>
</dbReference>
<gene>
    <name evidence="10" type="ORF">NDU88_003739</name>
</gene>
<evidence type="ECO:0000256" key="4">
    <source>
        <dbReference type="ARBA" id="ARBA00023125"/>
    </source>
</evidence>
<evidence type="ECO:0000256" key="1">
    <source>
        <dbReference type="ARBA" id="ARBA00004123"/>
    </source>
</evidence>
<dbReference type="GO" id="GO:0045893">
    <property type="term" value="P:positive regulation of DNA-templated transcription"/>
    <property type="evidence" value="ECO:0007669"/>
    <property type="project" value="InterPro"/>
</dbReference>
<evidence type="ECO:0000256" key="5">
    <source>
        <dbReference type="ARBA" id="ARBA00023163"/>
    </source>
</evidence>
<dbReference type="InterPro" id="IPR001699">
    <property type="entry name" value="TF_T-box"/>
</dbReference>
<dbReference type="PANTHER" id="PTHR11267:SF205">
    <property type="entry name" value="T-BOX TRANSCRIPTION FACTOR TBX6-LIKE"/>
    <property type="match status" value="1"/>
</dbReference>
<dbReference type="SUPFAM" id="SSF49417">
    <property type="entry name" value="p53-like transcription factors"/>
    <property type="match status" value="1"/>
</dbReference>
<keyword evidence="6 7" id="KW-0539">Nucleus</keyword>
<dbReference type="Gene3D" id="2.60.40.820">
    <property type="entry name" value="Transcription factor, T-box"/>
    <property type="match status" value="1"/>
</dbReference>
<organism evidence="10 11">
    <name type="scientific">Pleurodeles waltl</name>
    <name type="common">Iberian ribbed newt</name>
    <dbReference type="NCBI Taxonomy" id="8319"/>
    <lineage>
        <taxon>Eukaryota</taxon>
        <taxon>Metazoa</taxon>
        <taxon>Chordata</taxon>
        <taxon>Craniata</taxon>
        <taxon>Vertebrata</taxon>
        <taxon>Euteleostomi</taxon>
        <taxon>Amphibia</taxon>
        <taxon>Batrachia</taxon>
        <taxon>Caudata</taxon>
        <taxon>Salamandroidea</taxon>
        <taxon>Salamandridae</taxon>
        <taxon>Pleurodelinae</taxon>
        <taxon>Pleurodeles</taxon>
    </lineage>
</organism>
<keyword evidence="3" id="KW-0805">Transcription regulation</keyword>
<dbReference type="Pfam" id="PF00907">
    <property type="entry name" value="T-box"/>
    <property type="match status" value="1"/>
</dbReference>
<dbReference type="GO" id="GO:0000978">
    <property type="term" value="F:RNA polymerase II cis-regulatory region sequence-specific DNA binding"/>
    <property type="evidence" value="ECO:0007669"/>
    <property type="project" value="InterPro"/>
</dbReference>
<dbReference type="EMBL" id="JANPWB010000011">
    <property type="protein sequence ID" value="KAJ1125307.1"/>
    <property type="molecule type" value="Genomic_DNA"/>
</dbReference>
<accession>A0AAV7PAG9</accession>
<dbReference type="GO" id="GO:0005634">
    <property type="term" value="C:nucleus"/>
    <property type="evidence" value="ECO:0007669"/>
    <property type="project" value="UniProtKB-SubCell"/>
</dbReference>
<feature type="region of interest" description="Disordered" evidence="8">
    <location>
        <begin position="408"/>
        <end position="456"/>
    </location>
</feature>
<comment type="caution">
    <text evidence="10">The sequence shown here is derived from an EMBL/GenBank/DDBJ whole genome shotgun (WGS) entry which is preliminary data.</text>
</comment>
<dbReference type="InterPro" id="IPR046360">
    <property type="entry name" value="T-box_DNA-bd"/>
</dbReference>
<dbReference type="PROSITE" id="PS50252">
    <property type="entry name" value="TBOX_3"/>
    <property type="match status" value="1"/>
</dbReference>
<evidence type="ECO:0000256" key="7">
    <source>
        <dbReference type="PROSITE-ProRule" id="PRU00201"/>
    </source>
</evidence>
<evidence type="ECO:0000313" key="11">
    <source>
        <dbReference type="Proteomes" id="UP001066276"/>
    </source>
</evidence>
<keyword evidence="4 7" id="KW-0238">DNA-binding</keyword>
<keyword evidence="5" id="KW-0804">Transcription</keyword>
<protein>
    <recommendedName>
        <fullName evidence="9">T-box domain-containing protein</fullName>
    </recommendedName>
</protein>
<keyword evidence="2" id="KW-0217">Developmental protein</keyword>
<dbReference type="PANTHER" id="PTHR11267">
    <property type="entry name" value="T-BOX PROTEIN-RELATED"/>
    <property type="match status" value="1"/>
</dbReference>
<dbReference type="InterPro" id="IPR008967">
    <property type="entry name" value="p53-like_TF_DNA-bd_sf"/>
</dbReference>
<dbReference type="PRINTS" id="PR00937">
    <property type="entry name" value="TBOX"/>
</dbReference>
<feature type="compositionally biased region" description="Pro residues" evidence="8">
    <location>
        <begin position="443"/>
        <end position="452"/>
    </location>
</feature>
<comment type="subcellular location">
    <subcellularLocation>
        <location evidence="1 7">Nucleus</location>
    </subcellularLocation>
</comment>
<sequence>MSPQICWVFTGFRAGLALLWQLFGHLVRLGASRCQQLSAQEYLGCPPPYPTPAQSFYPPPASTAPRPLRPVCRPPPRVTATLENKAQWEKFHAVGTEMILTKGGRRMFPEFSVSVCGLDPNATYVLSVEAVPTDDHRYKWHSGGWQRNGKGEAHLPARLYIHPEAPATGQHWMTGPVSFSKLKVTNNMLDQGGHLILHSMHRYTLRLCLVCTSESGGCLGAAVICFNFPETSFIAVTSYQNEKLSQLKIEENPFAKGIKEFKSHRDRDEAKIGENGKKRLEEKQEVSDERTRPGSKKQKTIPRTPSSVYKLKPPENEQGSLLSKLREVGDVLCLPGNMRVPTSEEASLPENAQMTLENGQLLSKKDPRTHIDELRPPEVELRLPVVGMALSRDTLKPPAVAVAECKGQANTSDKGVPGTADARVERRPLVTGKGRGEETCLPQAPPHKPQPCSPCTEKNLSSPLLSPGLSSQCYLKLHQSQHQKCMDPYCYSFPLDQHRSAHISDLMSFAPFIGHLGSPSCEMTYPYVSHLPALWSCSPFKALDCSFPAQQLYPALFAGGLTVAMQPSSGHREMQELFQKYSQQLFFTHSSSYVMKELATSSEMR</sequence>
<evidence type="ECO:0000259" key="9">
    <source>
        <dbReference type="PROSITE" id="PS50252"/>
    </source>
</evidence>
<reference evidence="10" key="1">
    <citation type="journal article" date="2022" name="bioRxiv">
        <title>Sequencing and chromosome-scale assembly of the giantPleurodeles waltlgenome.</title>
        <authorList>
            <person name="Brown T."/>
            <person name="Elewa A."/>
            <person name="Iarovenko S."/>
            <person name="Subramanian E."/>
            <person name="Araus A.J."/>
            <person name="Petzold A."/>
            <person name="Susuki M."/>
            <person name="Suzuki K.-i.T."/>
            <person name="Hayashi T."/>
            <person name="Toyoda A."/>
            <person name="Oliveira C."/>
            <person name="Osipova E."/>
            <person name="Leigh N.D."/>
            <person name="Simon A."/>
            <person name="Yun M.H."/>
        </authorList>
    </citation>
    <scope>NUCLEOTIDE SEQUENCE</scope>
    <source>
        <strain evidence="10">20211129_DDA</strain>
        <tissue evidence="10">Liver</tissue>
    </source>
</reference>
<feature type="domain" description="T-box" evidence="9">
    <location>
        <begin position="82"/>
        <end position="260"/>
    </location>
</feature>
<dbReference type="GO" id="GO:0000785">
    <property type="term" value="C:chromatin"/>
    <property type="evidence" value="ECO:0007669"/>
    <property type="project" value="TreeGrafter"/>
</dbReference>
<dbReference type="PROSITE" id="PS01283">
    <property type="entry name" value="TBOX_1"/>
    <property type="match status" value="1"/>
</dbReference>
<feature type="compositionally biased region" description="Basic and acidic residues" evidence="8">
    <location>
        <begin position="259"/>
        <end position="292"/>
    </location>
</feature>
<feature type="compositionally biased region" description="Basic and acidic residues" evidence="8">
    <location>
        <begin position="422"/>
        <end position="438"/>
    </location>
</feature>
<evidence type="ECO:0000256" key="6">
    <source>
        <dbReference type="ARBA" id="ARBA00023242"/>
    </source>
</evidence>
<evidence type="ECO:0000256" key="8">
    <source>
        <dbReference type="SAM" id="MobiDB-lite"/>
    </source>
</evidence>
<comment type="caution">
    <text evidence="7">Lacks conserved residue(s) required for the propagation of feature annotation.</text>
</comment>
<dbReference type="InterPro" id="IPR018186">
    <property type="entry name" value="TF_T-box_CS"/>
</dbReference>
<dbReference type="InterPro" id="IPR036960">
    <property type="entry name" value="T-box_sf"/>
</dbReference>
<dbReference type="SMART" id="SM00425">
    <property type="entry name" value="TBOX"/>
    <property type="match status" value="1"/>
</dbReference>
<evidence type="ECO:0000256" key="3">
    <source>
        <dbReference type="ARBA" id="ARBA00023015"/>
    </source>
</evidence>
<dbReference type="AlphaFoldDB" id="A0AAV7PAG9"/>
<dbReference type="GO" id="GO:0001708">
    <property type="term" value="P:cell fate specification"/>
    <property type="evidence" value="ECO:0007669"/>
    <property type="project" value="TreeGrafter"/>
</dbReference>
<keyword evidence="11" id="KW-1185">Reference proteome</keyword>
<dbReference type="FunFam" id="2.60.40.820:FF:000010">
    <property type="entry name" value="T-box transcription factor TBX6"/>
    <property type="match status" value="1"/>
</dbReference>
<evidence type="ECO:0000256" key="2">
    <source>
        <dbReference type="ARBA" id="ARBA00022473"/>
    </source>
</evidence>
<feature type="region of interest" description="Disordered" evidence="8">
    <location>
        <begin position="259"/>
        <end position="318"/>
    </location>
</feature>
<dbReference type="GO" id="GO:0000981">
    <property type="term" value="F:DNA-binding transcription factor activity, RNA polymerase II-specific"/>
    <property type="evidence" value="ECO:0007669"/>
    <property type="project" value="TreeGrafter"/>
</dbReference>
<evidence type="ECO:0000313" key="10">
    <source>
        <dbReference type="EMBL" id="KAJ1125307.1"/>
    </source>
</evidence>
<proteinExistence type="predicted"/>
<name>A0AAV7PAG9_PLEWA</name>